<dbReference type="EMBL" id="QGLP01000005">
    <property type="protein sequence ID" value="PXZ04292.1"/>
    <property type="molecule type" value="Genomic_DNA"/>
</dbReference>
<dbReference type="Proteomes" id="UP000247483">
    <property type="component" value="Unassembled WGS sequence"/>
</dbReference>
<evidence type="ECO:0000259" key="7">
    <source>
        <dbReference type="Pfam" id="PF00248"/>
    </source>
</evidence>
<evidence type="ECO:0000256" key="3">
    <source>
        <dbReference type="ARBA" id="ARBA00023002"/>
    </source>
</evidence>
<feature type="active site" description="Proton donor" evidence="4">
    <location>
        <position position="53"/>
    </location>
</feature>
<dbReference type="AlphaFoldDB" id="A0A2V4DUG0"/>
<sequence>MTLLIKNISLSNSVSIEQLGFGTFKIVDQQEANNAIMTALNDGYRSFDTAQLYNNEKILGEAFVNSGVARQELFLTTKVSNLNQGYELTLKSVEQSLKDLQTDYLDLFLVHWPLKNYFFDTWKALEKIYETKMARAIGVCNFHQSHFELLKTQANIKPMINQIEIHPYLVQKELIEYLNKEQIAIEAWSPLARGRVVDEPLLINIGKKYQKSASQVTLRWHVQKDLIVIPKSVNPQRIAENRQIFDFELTEDEMLQIDSLNENFRTGPNPDNVYQKNGF</sequence>
<dbReference type="PIRSF" id="PIRSF000097">
    <property type="entry name" value="AKR"/>
    <property type="match status" value="1"/>
</dbReference>
<dbReference type="InterPro" id="IPR036812">
    <property type="entry name" value="NAD(P)_OxRdtase_dom_sf"/>
</dbReference>
<dbReference type="InterPro" id="IPR020471">
    <property type="entry name" value="AKR"/>
</dbReference>
<feature type="binding site" evidence="5">
    <location>
        <position position="111"/>
    </location>
    <ligand>
        <name>substrate</name>
    </ligand>
</feature>
<keyword evidence="2" id="KW-0521">NADP</keyword>
<comment type="caution">
    <text evidence="8">The sequence shown here is derived from an EMBL/GenBank/DDBJ whole genome shotgun (WGS) entry which is preliminary data.</text>
</comment>
<dbReference type="FunFam" id="3.20.20.100:FF:000015">
    <property type="entry name" value="Oxidoreductase, aldo/keto reductase family"/>
    <property type="match status" value="1"/>
</dbReference>
<evidence type="ECO:0000313" key="8">
    <source>
        <dbReference type="EMBL" id="PXZ04292.1"/>
    </source>
</evidence>
<dbReference type="InterPro" id="IPR018170">
    <property type="entry name" value="Aldo/ket_reductase_CS"/>
</dbReference>
<feature type="site" description="Lowers pKa of active site Tyr" evidence="6">
    <location>
        <position position="78"/>
    </location>
</feature>
<dbReference type="Pfam" id="PF00248">
    <property type="entry name" value="Aldo_ket_red"/>
    <property type="match status" value="1"/>
</dbReference>
<dbReference type="PROSITE" id="PS00062">
    <property type="entry name" value="ALDOKETO_REDUCTASE_2"/>
    <property type="match status" value="1"/>
</dbReference>
<evidence type="ECO:0000256" key="2">
    <source>
        <dbReference type="ARBA" id="ARBA00022857"/>
    </source>
</evidence>
<evidence type="ECO:0000256" key="5">
    <source>
        <dbReference type="PIRSR" id="PIRSR000097-2"/>
    </source>
</evidence>
<protein>
    <submittedName>
        <fullName evidence="8">Aldo/keto reductase</fullName>
    </submittedName>
</protein>
<dbReference type="GO" id="GO:0016616">
    <property type="term" value="F:oxidoreductase activity, acting on the CH-OH group of donors, NAD or NADP as acceptor"/>
    <property type="evidence" value="ECO:0007669"/>
    <property type="project" value="UniProtKB-ARBA"/>
</dbReference>
<evidence type="ECO:0000256" key="4">
    <source>
        <dbReference type="PIRSR" id="PIRSR000097-1"/>
    </source>
</evidence>
<dbReference type="InterPro" id="IPR023210">
    <property type="entry name" value="NADP_OxRdtase_dom"/>
</dbReference>
<dbReference type="PRINTS" id="PR00069">
    <property type="entry name" value="ALDKETRDTASE"/>
</dbReference>
<proteinExistence type="inferred from homology"/>
<dbReference type="SUPFAM" id="SSF51430">
    <property type="entry name" value="NAD(P)-linked oxidoreductase"/>
    <property type="match status" value="1"/>
</dbReference>
<dbReference type="PROSITE" id="PS00798">
    <property type="entry name" value="ALDOKETO_REDUCTASE_1"/>
    <property type="match status" value="1"/>
</dbReference>
<dbReference type="PANTHER" id="PTHR43827">
    <property type="entry name" value="2,5-DIKETO-D-GLUCONIC ACID REDUCTASE"/>
    <property type="match status" value="1"/>
</dbReference>
<gene>
    <name evidence="8" type="ORF">DKK79_07985</name>
</gene>
<comment type="similarity">
    <text evidence="1">Belongs to the aldo/keto reductase family.</text>
</comment>
<keyword evidence="3" id="KW-0560">Oxidoreductase</keyword>
<accession>A0A2V4DUG0</accession>
<name>A0A2V4DUG0_9GAMM</name>
<dbReference type="RefSeq" id="WP_110423617.1">
    <property type="nucleotide sequence ID" value="NZ_QGLP01000005.1"/>
</dbReference>
<evidence type="ECO:0000256" key="1">
    <source>
        <dbReference type="ARBA" id="ARBA00007905"/>
    </source>
</evidence>
<dbReference type="PROSITE" id="PS00063">
    <property type="entry name" value="ALDOKETO_REDUCTASE_3"/>
    <property type="match status" value="1"/>
</dbReference>
<dbReference type="PANTHER" id="PTHR43827:SF3">
    <property type="entry name" value="NADP-DEPENDENT OXIDOREDUCTASE DOMAIN-CONTAINING PROTEIN"/>
    <property type="match status" value="1"/>
</dbReference>
<reference evidence="8 9" key="1">
    <citation type="submission" date="2018-05" db="EMBL/GenBank/DDBJ databases">
        <title>Reference genomes for bee gut microbiota database.</title>
        <authorList>
            <person name="Ellegaard K.M."/>
        </authorList>
    </citation>
    <scope>NUCLEOTIDE SEQUENCE [LARGE SCALE GENOMIC DNA]</scope>
    <source>
        <strain evidence="8 9">ESL0177</strain>
    </source>
</reference>
<feature type="domain" description="NADP-dependent oxidoreductase" evidence="7">
    <location>
        <begin position="19"/>
        <end position="262"/>
    </location>
</feature>
<evidence type="ECO:0000313" key="9">
    <source>
        <dbReference type="Proteomes" id="UP000247483"/>
    </source>
</evidence>
<dbReference type="Gene3D" id="3.20.20.100">
    <property type="entry name" value="NADP-dependent oxidoreductase domain"/>
    <property type="match status" value="1"/>
</dbReference>
<organism evidence="8 9">
    <name type="scientific">Gilliamella apicola</name>
    <dbReference type="NCBI Taxonomy" id="1196095"/>
    <lineage>
        <taxon>Bacteria</taxon>
        <taxon>Pseudomonadati</taxon>
        <taxon>Pseudomonadota</taxon>
        <taxon>Gammaproteobacteria</taxon>
        <taxon>Orbales</taxon>
        <taxon>Orbaceae</taxon>
        <taxon>Gilliamella</taxon>
    </lineage>
</organism>
<evidence type="ECO:0000256" key="6">
    <source>
        <dbReference type="PIRSR" id="PIRSR000097-3"/>
    </source>
</evidence>